<evidence type="ECO:0000313" key="1">
    <source>
        <dbReference type="EMBL" id="MDF2259672.1"/>
    </source>
</evidence>
<evidence type="ECO:0000313" key="2">
    <source>
        <dbReference type="Proteomes" id="UP001220022"/>
    </source>
</evidence>
<sequence>MSAGQRLGGGEEFSESERLLVAARRRAGMLAVALVSDPFAAATVDALRSYLQEAPAAVEAWARLCAQPEKVLRARIAEVLASGAGDQVPVTEPFVGRVGRGKSVALKSAIAGVLREGGRLTVIDPRGDSFGGQA</sequence>
<reference evidence="1 2" key="1">
    <citation type="submission" date="2023-03" db="EMBL/GenBank/DDBJ databases">
        <title>Draft genome sequence of type strain Streptomyces ferralitis JCM 14344.</title>
        <authorList>
            <person name="Klaysubun C."/>
            <person name="Duangmal K."/>
        </authorList>
    </citation>
    <scope>NUCLEOTIDE SEQUENCE [LARGE SCALE GENOMIC DNA]</scope>
    <source>
        <strain evidence="1 2">JCM 14344</strain>
    </source>
</reference>
<dbReference type="RefSeq" id="WP_275819512.1">
    <property type="nucleotide sequence ID" value="NZ_JARHTQ010000025.1"/>
</dbReference>
<organism evidence="1 2">
    <name type="scientific">Streptantibioticus ferralitis</name>
    <dbReference type="NCBI Taxonomy" id="236510"/>
    <lineage>
        <taxon>Bacteria</taxon>
        <taxon>Bacillati</taxon>
        <taxon>Actinomycetota</taxon>
        <taxon>Actinomycetes</taxon>
        <taxon>Kitasatosporales</taxon>
        <taxon>Streptomycetaceae</taxon>
        <taxon>Streptantibioticus</taxon>
    </lineage>
</organism>
<gene>
    <name evidence="1" type="ORF">P2L57_29320</name>
</gene>
<dbReference type="Proteomes" id="UP001220022">
    <property type="component" value="Unassembled WGS sequence"/>
</dbReference>
<proteinExistence type="predicted"/>
<comment type="caution">
    <text evidence="1">The sequence shown here is derived from an EMBL/GenBank/DDBJ whole genome shotgun (WGS) entry which is preliminary data.</text>
</comment>
<protein>
    <submittedName>
        <fullName evidence="1">Uncharacterized protein</fullName>
    </submittedName>
</protein>
<keyword evidence="2" id="KW-1185">Reference proteome</keyword>
<dbReference type="EMBL" id="JARHTQ010000025">
    <property type="protein sequence ID" value="MDF2259672.1"/>
    <property type="molecule type" value="Genomic_DNA"/>
</dbReference>
<name>A0ABT5Z755_9ACTN</name>
<accession>A0ABT5Z755</accession>